<comment type="caution">
    <text evidence="3">The sequence shown here is derived from an EMBL/GenBank/DDBJ whole genome shotgun (WGS) entry which is preliminary data.</text>
</comment>
<evidence type="ECO:0000313" key="3">
    <source>
        <dbReference type="EMBL" id="RBP97863.1"/>
    </source>
</evidence>
<keyword evidence="4" id="KW-1185">Reference proteome</keyword>
<name>A0A366K9R2_9BIFI</name>
<dbReference type="AlphaFoldDB" id="A0A366K9R2"/>
<evidence type="ECO:0000256" key="1">
    <source>
        <dbReference type="SAM" id="MobiDB-lite"/>
    </source>
</evidence>
<evidence type="ECO:0000313" key="4">
    <source>
        <dbReference type="Proteomes" id="UP000252530"/>
    </source>
</evidence>
<proteinExistence type="predicted"/>
<dbReference type="Pfam" id="PF05713">
    <property type="entry name" value="MobC"/>
    <property type="match status" value="1"/>
</dbReference>
<sequence length="174" mass="19417">MICPYKSSSTPLRGPAGTLQEEGPECRRLGRHAKGVTYGLAGTAMAGHNQSGRTGQPLTRRIQFRVSDQDHELMRNTAERYGMSMAHAAVELFRRDNGQSREPDEDMERLIGELTEIRTQIWRIGHNVNQIAHVANANGETDGQDQKTAAQAARLVEHLLDRQDRILAEFGEGR</sequence>
<feature type="compositionally biased region" description="Polar residues" evidence="1">
    <location>
        <begin position="1"/>
        <end position="11"/>
    </location>
</feature>
<reference evidence="3 4" key="1">
    <citation type="submission" date="2017-10" db="EMBL/GenBank/DDBJ databases">
        <title>Bifidobacterium xylocopum sp. nov. and Bifidobacterium aemilianum sp. nov., from the carpenter bee (Xylocopa violacea) digestive tract.</title>
        <authorList>
            <person name="Alberoni D."/>
            <person name="Baffoni L."/>
            <person name="Di Gioia D."/>
            <person name="Gaggia F."/>
            <person name="Biavati B."/>
        </authorList>
    </citation>
    <scope>NUCLEOTIDE SEQUENCE [LARGE SCALE GENOMIC DNA]</scope>
    <source>
        <strain evidence="3 4">XV10</strain>
    </source>
</reference>
<accession>A0A366K9R2</accession>
<evidence type="ECO:0000259" key="2">
    <source>
        <dbReference type="Pfam" id="PF05713"/>
    </source>
</evidence>
<organism evidence="3 4">
    <name type="scientific">Bifidobacterium aemilianum</name>
    <dbReference type="NCBI Taxonomy" id="2493120"/>
    <lineage>
        <taxon>Bacteria</taxon>
        <taxon>Bacillati</taxon>
        <taxon>Actinomycetota</taxon>
        <taxon>Actinomycetes</taxon>
        <taxon>Bifidobacteriales</taxon>
        <taxon>Bifidobacteriaceae</taxon>
        <taxon>Bifidobacterium</taxon>
    </lineage>
</organism>
<gene>
    <name evidence="3" type="ORF">CRD60_04560</name>
</gene>
<protein>
    <recommendedName>
        <fullName evidence="2">Bacterial mobilisation domain-containing protein</fullName>
    </recommendedName>
</protein>
<dbReference type="Proteomes" id="UP000252530">
    <property type="component" value="Unassembled WGS sequence"/>
</dbReference>
<dbReference type="EMBL" id="PDCG01000003">
    <property type="protein sequence ID" value="RBP97863.1"/>
    <property type="molecule type" value="Genomic_DNA"/>
</dbReference>
<dbReference type="InterPro" id="IPR008687">
    <property type="entry name" value="MobC"/>
</dbReference>
<feature type="region of interest" description="Disordered" evidence="1">
    <location>
        <begin position="1"/>
        <end position="24"/>
    </location>
</feature>
<feature type="domain" description="Bacterial mobilisation" evidence="2">
    <location>
        <begin position="120"/>
        <end position="151"/>
    </location>
</feature>